<reference evidence="1 2" key="1">
    <citation type="submission" date="2016-11" db="EMBL/GenBank/DDBJ databases">
        <title>Study of marine rhodopsin-containing bacteria.</title>
        <authorList>
            <person name="Yoshizawa S."/>
            <person name="Kumagai Y."/>
            <person name="Kogure K."/>
        </authorList>
    </citation>
    <scope>NUCLEOTIDE SEQUENCE [LARGE SCALE GENOMIC DNA]</scope>
    <source>
        <strain evidence="1 2">SAORIC-28</strain>
    </source>
</reference>
<dbReference type="Proteomes" id="UP000216339">
    <property type="component" value="Unassembled WGS sequence"/>
</dbReference>
<evidence type="ECO:0008006" key="3">
    <source>
        <dbReference type="Google" id="ProtNLM"/>
    </source>
</evidence>
<dbReference type="AlphaFoldDB" id="A0A271J307"/>
<dbReference type="EMBL" id="MQWD01000001">
    <property type="protein sequence ID" value="PAP77833.1"/>
    <property type="molecule type" value="Genomic_DNA"/>
</dbReference>
<dbReference type="PROSITE" id="PS51257">
    <property type="entry name" value="PROKAR_LIPOPROTEIN"/>
    <property type="match status" value="1"/>
</dbReference>
<evidence type="ECO:0000313" key="2">
    <source>
        <dbReference type="Proteomes" id="UP000216339"/>
    </source>
</evidence>
<evidence type="ECO:0000313" key="1">
    <source>
        <dbReference type="EMBL" id="PAP77833.1"/>
    </source>
</evidence>
<protein>
    <recommendedName>
        <fullName evidence="3">Outer membrane protein beta-barrel domain-containing protein</fullName>
    </recommendedName>
</protein>
<organism evidence="1 2">
    <name type="scientific">Rubrivirga marina</name>
    <dbReference type="NCBI Taxonomy" id="1196024"/>
    <lineage>
        <taxon>Bacteria</taxon>
        <taxon>Pseudomonadati</taxon>
        <taxon>Rhodothermota</taxon>
        <taxon>Rhodothermia</taxon>
        <taxon>Rhodothermales</taxon>
        <taxon>Rubricoccaceae</taxon>
        <taxon>Rubrivirga</taxon>
    </lineage>
</organism>
<name>A0A271J307_9BACT</name>
<accession>A0A271J307</accession>
<sequence length="268" mass="27372">MRRPILPVALAAFVLVVLTTGCSHYAVPPTLYAPSAPAVPLHDGPGEVSAAGRIGTGGAEGAVAASPLPHLGVFARASTLSRPGDGLGSMDQRRFEGGLTVYGPTSGVLRTEAGAGLAVGKVSGVGQAGYTRCAFRCASEPPPPEHYRASGALRQAFAHATVAARGDWMTVGLTGRLSRVAVSQIRTDEGARFPDATEVFAGLGMVSRIDAGPAGIEVAVGTSRPLGRTTVPDDGGPERTLDGRYRSVGGYASLGLTLAVDDLLWGRD</sequence>
<proteinExistence type="predicted"/>
<gene>
    <name evidence="1" type="ORF">BSZ37_15980</name>
</gene>
<comment type="caution">
    <text evidence="1">The sequence shown here is derived from an EMBL/GenBank/DDBJ whole genome shotgun (WGS) entry which is preliminary data.</text>
</comment>
<keyword evidence="2" id="KW-1185">Reference proteome</keyword>
<dbReference type="RefSeq" id="WP_095511504.1">
    <property type="nucleotide sequence ID" value="NZ_MQWD01000001.1"/>
</dbReference>